<organism evidence="1 2">
    <name type="scientific">Pelotalea chapellei</name>
    <dbReference type="NCBI Taxonomy" id="44671"/>
    <lineage>
        <taxon>Bacteria</taxon>
        <taxon>Pseudomonadati</taxon>
        <taxon>Thermodesulfobacteriota</taxon>
        <taxon>Desulfuromonadia</taxon>
        <taxon>Geobacterales</taxon>
        <taxon>Geobacteraceae</taxon>
        <taxon>Pelotalea</taxon>
    </lineage>
</organism>
<accession>A0ABS5U9Z7</accession>
<comment type="caution">
    <text evidence="1">The sequence shown here is derived from an EMBL/GenBank/DDBJ whole genome shotgun (WGS) entry which is preliminary data.</text>
</comment>
<dbReference type="Proteomes" id="UP000784128">
    <property type="component" value="Unassembled WGS sequence"/>
</dbReference>
<reference evidence="1 2" key="1">
    <citation type="submission" date="2021-05" db="EMBL/GenBank/DDBJ databases">
        <title>The draft genome of Geobacter chapellei DSM 13688.</title>
        <authorList>
            <person name="Xu Z."/>
            <person name="Masuda Y."/>
            <person name="Itoh H."/>
            <person name="Senoo K."/>
        </authorList>
    </citation>
    <scope>NUCLEOTIDE SEQUENCE [LARGE SCALE GENOMIC DNA]</scope>
    <source>
        <strain evidence="1 2">DSM 13688</strain>
    </source>
</reference>
<dbReference type="EMBL" id="JAHDYS010000010">
    <property type="protein sequence ID" value="MBT1072479.1"/>
    <property type="molecule type" value="Genomic_DNA"/>
</dbReference>
<keyword evidence="2" id="KW-1185">Reference proteome</keyword>
<sequence>MKIDKRDWFFIALVVAVLGTFFAITGKEKTKFVPYDATHRIVYETAFRDAPGTDASIMKRAFFKPDKKGAEKFCEPCHKERGVPFPPNHPSKNRCLFCHKLHQS</sequence>
<dbReference type="Gene3D" id="1.10.1130.20">
    <property type="match status" value="1"/>
</dbReference>
<evidence type="ECO:0000313" key="2">
    <source>
        <dbReference type="Proteomes" id="UP000784128"/>
    </source>
</evidence>
<protein>
    <submittedName>
        <fullName evidence="1">Cytochrome C</fullName>
    </submittedName>
</protein>
<name>A0ABS5U9Z7_9BACT</name>
<evidence type="ECO:0000313" key="1">
    <source>
        <dbReference type="EMBL" id="MBT1072479.1"/>
    </source>
</evidence>
<proteinExistence type="predicted"/>
<dbReference type="RefSeq" id="WP_214299501.1">
    <property type="nucleotide sequence ID" value="NZ_JAHDYS010000010.1"/>
</dbReference>
<gene>
    <name evidence="1" type="ORF">KJB30_11830</name>
</gene>